<evidence type="ECO:0000313" key="3">
    <source>
        <dbReference type="Proteomes" id="UP000002943"/>
    </source>
</evidence>
<reference evidence="2 3" key="1">
    <citation type="journal article" date="2012" name="Int. J. Syst. Evol. Microbiol.">
        <title>Vibrio caribbeanicus sp. nov., isolated from the marine sponge Scleritoderma cyanea.</title>
        <authorList>
            <person name="Hoffmann M."/>
            <person name="Monday S.R."/>
            <person name="Allard M.W."/>
            <person name="Strain E.A."/>
            <person name="Whittaker P."/>
            <person name="Naum M."/>
            <person name="McCarthy P.J."/>
            <person name="Lopez J.V."/>
            <person name="Fischer M."/>
            <person name="Brown E.W."/>
        </authorList>
    </citation>
    <scope>NUCLEOTIDE SEQUENCE [LARGE SCALE GENOMIC DNA]</scope>
    <source>
        <strain evidence="2 3">ATCC BAA-2122</strain>
    </source>
</reference>
<dbReference type="InterPro" id="IPR000182">
    <property type="entry name" value="GNAT_dom"/>
</dbReference>
<sequence>MLLGMGVDKVMRGQGLGFELISIARNFCCKNNQIEWLDLNVLGGNRPAINLYNKSGFKQIGKIDDFYRIDGRPIAELTMTMSTHKQ</sequence>
<comment type="caution">
    <text evidence="2">The sequence shown here is derived from an EMBL/GenBank/DDBJ whole genome shotgun (WGS) entry which is preliminary data.</text>
</comment>
<protein>
    <recommendedName>
        <fullName evidence="1">N-acetyltransferase domain-containing protein</fullName>
    </recommendedName>
</protein>
<dbReference type="PROSITE" id="PS51186">
    <property type="entry name" value="GNAT"/>
    <property type="match status" value="1"/>
</dbReference>
<dbReference type="InterPro" id="IPR016181">
    <property type="entry name" value="Acyl_CoA_acyltransferase"/>
</dbReference>
<accession>E3BK82</accession>
<dbReference type="STRING" id="796620.VIBC2010_04794"/>
<dbReference type="GO" id="GO:0016747">
    <property type="term" value="F:acyltransferase activity, transferring groups other than amino-acyl groups"/>
    <property type="evidence" value="ECO:0007669"/>
    <property type="project" value="InterPro"/>
</dbReference>
<gene>
    <name evidence="2" type="ORF">VIBC2010_04794</name>
</gene>
<dbReference type="AlphaFoldDB" id="E3BK82"/>
<feature type="domain" description="N-acetyltransferase" evidence="1">
    <location>
        <begin position="1"/>
        <end position="84"/>
    </location>
</feature>
<dbReference type="SUPFAM" id="SSF55729">
    <property type="entry name" value="Acyl-CoA N-acyltransferases (Nat)"/>
    <property type="match status" value="1"/>
</dbReference>
<dbReference type="eggNOG" id="COG1670">
    <property type="taxonomic scope" value="Bacteria"/>
</dbReference>
<evidence type="ECO:0000313" key="2">
    <source>
        <dbReference type="EMBL" id="EFP96467.1"/>
    </source>
</evidence>
<dbReference type="Gene3D" id="3.40.630.30">
    <property type="match status" value="1"/>
</dbReference>
<dbReference type="Pfam" id="PF13508">
    <property type="entry name" value="Acetyltransf_7"/>
    <property type="match status" value="1"/>
</dbReference>
<dbReference type="Proteomes" id="UP000002943">
    <property type="component" value="Unassembled WGS sequence"/>
</dbReference>
<dbReference type="EMBL" id="AEIU01000074">
    <property type="protein sequence ID" value="EFP96467.1"/>
    <property type="molecule type" value="Genomic_DNA"/>
</dbReference>
<evidence type="ECO:0000259" key="1">
    <source>
        <dbReference type="PROSITE" id="PS51186"/>
    </source>
</evidence>
<organism evidence="2 3">
    <name type="scientific">Vibrio caribbeanicus ATCC BAA-2122</name>
    <dbReference type="NCBI Taxonomy" id="796620"/>
    <lineage>
        <taxon>Bacteria</taxon>
        <taxon>Pseudomonadati</taxon>
        <taxon>Pseudomonadota</taxon>
        <taxon>Gammaproteobacteria</taxon>
        <taxon>Vibrionales</taxon>
        <taxon>Vibrionaceae</taxon>
        <taxon>Vibrio</taxon>
    </lineage>
</organism>
<keyword evidence="3" id="KW-1185">Reference proteome</keyword>
<proteinExistence type="predicted"/>
<name>E3BK82_9VIBR</name>